<accession>A0A4S4LU81</accession>
<dbReference type="OrthoDB" id="5599163at2759"/>
<dbReference type="SUPFAM" id="SSF56672">
    <property type="entry name" value="DNA/RNA polymerases"/>
    <property type="match status" value="1"/>
</dbReference>
<dbReference type="AlphaFoldDB" id="A0A4S4LU81"/>
<comment type="caution">
    <text evidence="1">The sequence shown here is derived from an EMBL/GenBank/DDBJ whole genome shotgun (WGS) entry which is preliminary data.</text>
</comment>
<keyword evidence="2" id="KW-1185">Reference proteome</keyword>
<proteinExistence type="predicted"/>
<dbReference type="InterPro" id="IPR043502">
    <property type="entry name" value="DNA/RNA_pol_sf"/>
</dbReference>
<gene>
    <name evidence="1" type="ORF">EW146_g4707</name>
</gene>
<dbReference type="Gene3D" id="3.10.10.10">
    <property type="entry name" value="HIV Type 1 Reverse Transcriptase, subunit A, domain 1"/>
    <property type="match status" value="1"/>
</dbReference>
<reference evidence="1 2" key="1">
    <citation type="submission" date="2019-02" db="EMBL/GenBank/DDBJ databases">
        <title>Genome sequencing of the rare red list fungi Bondarzewia mesenterica.</title>
        <authorList>
            <person name="Buettner E."/>
            <person name="Kellner H."/>
        </authorList>
    </citation>
    <scope>NUCLEOTIDE SEQUENCE [LARGE SCALE GENOMIC DNA]</scope>
    <source>
        <strain evidence="1 2">DSM 108281</strain>
    </source>
</reference>
<protein>
    <submittedName>
        <fullName evidence="1">Uncharacterized protein</fullName>
    </submittedName>
</protein>
<evidence type="ECO:0000313" key="1">
    <source>
        <dbReference type="EMBL" id="THH15835.1"/>
    </source>
</evidence>
<dbReference type="Proteomes" id="UP000310158">
    <property type="component" value="Unassembled WGS sequence"/>
</dbReference>
<dbReference type="EMBL" id="SGPL01000188">
    <property type="protein sequence ID" value="THH15835.1"/>
    <property type="molecule type" value="Genomic_DNA"/>
</dbReference>
<sequence>MPYLSSTPSPFHPFGRYTSEHHDIIDNVHSGDFLWPAECNLMHHFICVQNEGFVWNDTECGHFREDFFPPVDMPVVAHKPWVLHNMSIPPEIYDKVCDVIRTKITAGVYEPSNSSYHSRWFTVIKKDGSNLRLVHSLEPLNAVTI</sequence>
<evidence type="ECO:0000313" key="2">
    <source>
        <dbReference type="Proteomes" id="UP000310158"/>
    </source>
</evidence>
<organism evidence="1 2">
    <name type="scientific">Bondarzewia mesenterica</name>
    <dbReference type="NCBI Taxonomy" id="1095465"/>
    <lineage>
        <taxon>Eukaryota</taxon>
        <taxon>Fungi</taxon>
        <taxon>Dikarya</taxon>
        <taxon>Basidiomycota</taxon>
        <taxon>Agaricomycotina</taxon>
        <taxon>Agaricomycetes</taxon>
        <taxon>Russulales</taxon>
        <taxon>Bondarzewiaceae</taxon>
        <taxon>Bondarzewia</taxon>
    </lineage>
</organism>
<name>A0A4S4LU81_9AGAM</name>